<protein>
    <recommendedName>
        <fullName evidence="1">UDP-glucose/GDP-mannose dehydrogenase dimerisation domain-containing protein</fullName>
    </recommendedName>
</protein>
<dbReference type="InterPro" id="IPR008927">
    <property type="entry name" value="6-PGluconate_DH-like_C_sf"/>
</dbReference>
<proteinExistence type="predicted"/>
<dbReference type="Gene3D" id="1.20.5.100">
    <property type="entry name" value="Cytochrome c1, transmembrane anchor, C-terminal"/>
    <property type="match status" value="1"/>
</dbReference>
<dbReference type="InterPro" id="IPR014026">
    <property type="entry name" value="UDP-Glc/GDP-Man_DH_dimer"/>
</dbReference>
<dbReference type="RefSeq" id="WP_344380214.1">
    <property type="nucleotide sequence ID" value="NZ_BAAASQ010000038.1"/>
</dbReference>
<gene>
    <name evidence="2" type="ORF">ACFPFX_11370</name>
</gene>
<name>A0ABV9UKD1_9ACTN</name>
<dbReference type="PANTHER" id="PTHR43750:SF3">
    <property type="entry name" value="UDP-GLUCOSE 6-DEHYDROGENASE TUAD"/>
    <property type="match status" value="1"/>
</dbReference>
<evidence type="ECO:0000313" key="3">
    <source>
        <dbReference type="Proteomes" id="UP001595834"/>
    </source>
</evidence>
<dbReference type="Pfam" id="PF00984">
    <property type="entry name" value="UDPG_MGDP_dh"/>
    <property type="match status" value="1"/>
</dbReference>
<reference evidence="3" key="1">
    <citation type="journal article" date="2019" name="Int. J. Syst. Evol. Microbiol.">
        <title>The Global Catalogue of Microorganisms (GCM) 10K type strain sequencing project: providing services to taxonomists for standard genome sequencing and annotation.</title>
        <authorList>
            <consortium name="The Broad Institute Genomics Platform"/>
            <consortium name="The Broad Institute Genome Sequencing Center for Infectious Disease"/>
            <person name="Wu L."/>
            <person name="Ma J."/>
        </authorList>
    </citation>
    <scope>NUCLEOTIDE SEQUENCE [LARGE SCALE GENOMIC DNA]</scope>
    <source>
        <strain evidence="3">CCM 7224</strain>
    </source>
</reference>
<dbReference type="EMBL" id="JBHSIZ010000011">
    <property type="protein sequence ID" value="MFC4956893.1"/>
    <property type="molecule type" value="Genomic_DNA"/>
</dbReference>
<sequence length="114" mass="12232">MRGIRSSCGNRSPSRTCSAPTGLVLGFETEYTWARAVLRQRQCCEKFIESGTPTIVPDWATAELAKASANAFLATKISFIDAIAEVGEASSADVTTLADILGHDARIGRRGMRP</sequence>
<dbReference type="SUPFAM" id="SSF48179">
    <property type="entry name" value="6-phosphogluconate dehydrogenase C-terminal domain-like"/>
    <property type="match status" value="1"/>
</dbReference>
<evidence type="ECO:0000313" key="2">
    <source>
        <dbReference type="EMBL" id="MFC4956893.1"/>
    </source>
</evidence>
<accession>A0ABV9UKD1</accession>
<feature type="domain" description="UDP-glucose/GDP-mannose dehydrogenase dimerisation" evidence="1">
    <location>
        <begin position="61"/>
        <end position="114"/>
    </location>
</feature>
<evidence type="ECO:0000259" key="1">
    <source>
        <dbReference type="Pfam" id="PF00984"/>
    </source>
</evidence>
<comment type="caution">
    <text evidence="2">The sequence shown here is derived from an EMBL/GenBank/DDBJ whole genome shotgun (WGS) entry which is preliminary data.</text>
</comment>
<dbReference type="Proteomes" id="UP001595834">
    <property type="component" value="Unassembled WGS sequence"/>
</dbReference>
<organism evidence="2 3">
    <name type="scientific">Streptomyces mauvecolor</name>
    <dbReference type="NCBI Taxonomy" id="58345"/>
    <lineage>
        <taxon>Bacteria</taxon>
        <taxon>Bacillati</taxon>
        <taxon>Actinomycetota</taxon>
        <taxon>Actinomycetes</taxon>
        <taxon>Kitasatosporales</taxon>
        <taxon>Streptomycetaceae</taxon>
        <taxon>Streptomyces</taxon>
    </lineage>
</organism>
<dbReference type="PANTHER" id="PTHR43750">
    <property type="entry name" value="UDP-GLUCOSE 6-DEHYDROGENASE TUAD"/>
    <property type="match status" value="1"/>
</dbReference>
<keyword evidence="3" id="KW-1185">Reference proteome</keyword>